<dbReference type="InterPro" id="IPR011042">
    <property type="entry name" value="6-blade_b-propeller_TolB-like"/>
</dbReference>
<protein>
    <recommendedName>
        <fullName evidence="3">6-bladed beta-propeller protein</fullName>
    </recommendedName>
</protein>
<evidence type="ECO:0000313" key="1">
    <source>
        <dbReference type="EMBL" id="SEW19302.1"/>
    </source>
</evidence>
<keyword evidence="2" id="KW-1185">Reference proteome</keyword>
<accession>A0A1I0PXV2</accession>
<evidence type="ECO:0000313" key="2">
    <source>
        <dbReference type="Proteomes" id="UP000199373"/>
    </source>
</evidence>
<dbReference type="Gene3D" id="2.120.10.30">
    <property type="entry name" value="TolB, C-terminal domain"/>
    <property type="match status" value="1"/>
</dbReference>
<proteinExistence type="predicted"/>
<dbReference type="AlphaFoldDB" id="A0A1I0PXV2"/>
<dbReference type="EMBL" id="FOIQ01000005">
    <property type="protein sequence ID" value="SEW19302.1"/>
    <property type="molecule type" value="Genomic_DNA"/>
</dbReference>
<name>A0A1I0PXV2_9BACT</name>
<dbReference type="Pfam" id="PF17170">
    <property type="entry name" value="DUF5128"/>
    <property type="match status" value="1"/>
</dbReference>
<reference evidence="1 2" key="1">
    <citation type="submission" date="2016-10" db="EMBL/GenBank/DDBJ databases">
        <authorList>
            <person name="de Groot N.N."/>
        </authorList>
    </citation>
    <scope>NUCLEOTIDE SEQUENCE [LARGE SCALE GENOMIC DNA]</scope>
    <source>
        <strain evidence="1 2">TC2-24</strain>
    </source>
</reference>
<gene>
    <name evidence="1" type="ORF">SAMN04487850_2036</name>
</gene>
<dbReference type="Proteomes" id="UP000199373">
    <property type="component" value="Unassembled WGS sequence"/>
</dbReference>
<sequence>MYGAVRPVTDIFVLYNTSVTTIKMNNKILVCIFTCSTIFAGCAVNNQAFNGTTINISGDKNTELLIDSFVTSIDSILLQPNAIEHMGEVQDMCLSDSNAYILDKANSIWKFNLNTGLQEKKIKKTGHGHGEYINPTSICVDHDNVYVLDFQGSSIIVYDKNLDYKNRIQLEFPSIDFAKVPDGFLLCNMNPTNDLKRIVLIDEKGNVINSFLSTEMKEESMMTDRFFSKDDNGSVFFAEPASNIIYKWENGNVLPIYSIEFGKITNDKNASKANPLHGNMHIRSFVTSQYVITLYLSEFVLTNVYNEQKATSISGLVNTRLRHPFYPIVYYDGALYGIYDIQNDNKNMILIKYNIRPE</sequence>
<dbReference type="InterPro" id="IPR011044">
    <property type="entry name" value="Quino_amine_DH_bsu"/>
</dbReference>
<organism evidence="1 2">
    <name type="scientific">Prevotella aff. ruminicola Tc2-24</name>
    <dbReference type="NCBI Taxonomy" id="81582"/>
    <lineage>
        <taxon>Bacteria</taxon>
        <taxon>Pseudomonadati</taxon>
        <taxon>Bacteroidota</taxon>
        <taxon>Bacteroidia</taxon>
        <taxon>Bacteroidales</taxon>
        <taxon>Prevotellaceae</taxon>
        <taxon>Prevotella</taxon>
    </lineage>
</organism>
<evidence type="ECO:0008006" key="3">
    <source>
        <dbReference type="Google" id="ProtNLM"/>
    </source>
</evidence>
<dbReference type="SUPFAM" id="SSF50969">
    <property type="entry name" value="YVTN repeat-like/Quinoprotein amine dehydrogenase"/>
    <property type="match status" value="1"/>
</dbReference>